<feature type="signal peptide" evidence="1">
    <location>
        <begin position="1"/>
        <end position="24"/>
    </location>
</feature>
<feature type="chain" id="PRO_5040971069" evidence="1">
    <location>
        <begin position="25"/>
        <end position="219"/>
    </location>
</feature>
<sequence length="219" mass="23927">MKLFGLSSTAAASLLCLSSAFANAETRKNYQIESKIISNTGLPGLSIPGIMTIGPSLQVLGHTTGDICGDEPTFFANTTARYHFSVKWFNGKISKEYNCEIPKGKDQQKTCEIGINHQNPKGCGNLLKVIITSSSYEETPRYKIDIGETGKKRGHVKADVKVDLDANAKISVVDSGSVFPPKQTCMHKRWDVDKSKDLHPAKLHKKFTIVDVTSGSSYC</sequence>
<proteinExistence type="predicted"/>
<evidence type="ECO:0000313" key="3">
    <source>
        <dbReference type="Proteomes" id="UP001150538"/>
    </source>
</evidence>
<evidence type="ECO:0000313" key="2">
    <source>
        <dbReference type="EMBL" id="KAJ1918475.1"/>
    </source>
</evidence>
<dbReference type="EMBL" id="JANBPU010000044">
    <property type="protein sequence ID" value="KAJ1918475.1"/>
    <property type="molecule type" value="Genomic_DNA"/>
</dbReference>
<comment type="caution">
    <text evidence="2">The sequence shown here is derived from an EMBL/GenBank/DDBJ whole genome shotgun (WGS) entry which is preliminary data.</text>
</comment>
<evidence type="ECO:0000256" key="1">
    <source>
        <dbReference type="SAM" id="SignalP"/>
    </source>
</evidence>
<dbReference type="OrthoDB" id="73875at2759"/>
<gene>
    <name evidence="2" type="ORF">H4219_002569</name>
</gene>
<accession>A0A9W7ZXY1</accession>
<name>A0A9W7ZXY1_9FUNG</name>
<organism evidence="2 3">
    <name type="scientific">Mycoemilia scoparia</name>
    <dbReference type="NCBI Taxonomy" id="417184"/>
    <lineage>
        <taxon>Eukaryota</taxon>
        <taxon>Fungi</taxon>
        <taxon>Fungi incertae sedis</taxon>
        <taxon>Zoopagomycota</taxon>
        <taxon>Kickxellomycotina</taxon>
        <taxon>Kickxellomycetes</taxon>
        <taxon>Kickxellales</taxon>
        <taxon>Kickxellaceae</taxon>
        <taxon>Mycoemilia</taxon>
    </lineage>
</organism>
<reference evidence="2" key="1">
    <citation type="submission" date="2022-07" db="EMBL/GenBank/DDBJ databases">
        <title>Phylogenomic reconstructions and comparative analyses of Kickxellomycotina fungi.</title>
        <authorList>
            <person name="Reynolds N.K."/>
            <person name="Stajich J.E."/>
            <person name="Barry K."/>
            <person name="Grigoriev I.V."/>
            <person name="Crous P."/>
            <person name="Smith M.E."/>
        </authorList>
    </citation>
    <scope>NUCLEOTIDE SEQUENCE</scope>
    <source>
        <strain evidence="2">NBRC 100468</strain>
    </source>
</reference>
<keyword evidence="3" id="KW-1185">Reference proteome</keyword>
<protein>
    <submittedName>
        <fullName evidence="2">Uncharacterized protein</fullName>
    </submittedName>
</protein>
<keyword evidence="1" id="KW-0732">Signal</keyword>
<dbReference type="Proteomes" id="UP001150538">
    <property type="component" value="Unassembled WGS sequence"/>
</dbReference>
<dbReference type="AlphaFoldDB" id="A0A9W7ZXY1"/>